<feature type="region of interest" description="Disordered" evidence="1">
    <location>
        <begin position="1"/>
        <end position="24"/>
    </location>
</feature>
<dbReference type="Proteomes" id="UP001428341">
    <property type="component" value="Unassembled WGS sequence"/>
</dbReference>
<keyword evidence="3" id="KW-1185">Reference proteome</keyword>
<gene>
    <name evidence="2" type="ORF">WN944_024117</name>
</gene>
<comment type="caution">
    <text evidence="2">The sequence shown here is derived from an EMBL/GenBank/DDBJ whole genome shotgun (WGS) entry which is preliminary data.</text>
</comment>
<feature type="compositionally biased region" description="Low complexity" evidence="1">
    <location>
        <begin position="84"/>
        <end position="99"/>
    </location>
</feature>
<sequence length="125" mass="13736">MGPLHRLDSILLSKESSKEMNRPSLRTARIEVSKPSLVKGLAKPRVRSGFGATRDRTGRQKLKPEPGQNPTFACPARRRRRGLHSAAAAARTTPVTAATEQNRVSKCKREEMMPTAECRGATVTD</sequence>
<dbReference type="AlphaFoldDB" id="A0AAP0QCA3"/>
<accession>A0AAP0QCA3</accession>
<reference evidence="2 3" key="1">
    <citation type="submission" date="2024-05" db="EMBL/GenBank/DDBJ databases">
        <title>Haplotype-resolved chromosome-level genome assembly of Huyou (Citrus changshanensis).</title>
        <authorList>
            <person name="Miao C."/>
            <person name="Chen W."/>
            <person name="Wu Y."/>
            <person name="Wang L."/>
            <person name="Zhao S."/>
            <person name="Grierson D."/>
            <person name="Xu C."/>
            <person name="Chen K."/>
        </authorList>
    </citation>
    <scope>NUCLEOTIDE SEQUENCE [LARGE SCALE GENOMIC DNA]</scope>
    <source>
        <strain evidence="2">01-14</strain>
        <tissue evidence="2">Leaf</tissue>
    </source>
</reference>
<dbReference type="EMBL" id="JBCGBO010000024">
    <property type="protein sequence ID" value="KAK9180980.1"/>
    <property type="molecule type" value="Genomic_DNA"/>
</dbReference>
<protein>
    <submittedName>
        <fullName evidence="2">Uncharacterized protein</fullName>
    </submittedName>
</protein>
<name>A0AAP0QCA3_9ROSI</name>
<feature type="compositionally biased region" description="Basic and acidic residues" evidence="1">
    <location>
        <begin position="53"/>
        <end position="64"/>
    </location>
</feature>
<evidence type="ECO:0000256" key="1">
    <source>
        <dbReference type="SAM" id="MobiDB-lite"/>
    </source>
</evidence>
<proteinExistence type="predicted"/>
<evidence type="ECO:0000313" key="2">
    <source>
        <dbReference type="EMBL" id="KAK9180980.1"/>
    </source>
</evidence>
<evidence type="ECO:0000313" key="3">
    <source>
        <dbReference type="Proteomes" id="UP001428341"/>
    </source>
</evidence>
<feature type="region of interest" description="Disordered" evidence="1">
    <location>
        <begin position="41"/>
        <end position="104"/>
    </location>
</feature>
<organism evidence="2 3">
    <name type="scientific">Citrus x changshan-huyou</name>
    <dbReference type="NCBI Taxonomy" id="2935761"/>
    <lineage>
        <taxon>Eukaryota</taxon>
        <taxon>Viridiplantae</taxon>
        <taxon>Streptophyta</taxon>
        <taxon>Embryophyta</taxon>
        <taxon>Tracheophyta</taxon>
        <taxon>Spermatophyta</taxon>
        <taxon>Magnoliopsida</taxon>
        <taxon>eudicotyledons</taxon>
        <taxon>Gunneridae</taxon>
        <taxon>Pentapetalae</taxon>
        <taxon>rosids</taxon>
        <taxon>malvids</taxon>
        <taxon>Sapindales</taxon>
        <taxon>Rutaceae</taxon>
        <taxon>Aurantioideae</taxon>
        <taxon>Citrus</taxon>
    </lineage>
</organism>